<dbReference type="SMART" id="SM00020">
    <property type="entry name" value="Tryp_SPc"/>
    <property type="match status" value="1"/>
</dbReference>
<dbReference type="GO" id="GO:0004252">
    <property type="term" value="F:serine-type endopeptidase activity"/>
    <property type="evidence" value="ECO:0007669"/>
    <property type="project" value="InterPro"/>
</dbReference>
<keyword evidence="4" id="KW-0865">Zymogen</keyword>
<dbReference type="SUPFAM" id="SSF50494">
    <property type="entry name" value="Trypsin-like serine proteases"/>
    <property type="match status" value="1"/>
</dbReference>
<keyword evidence="5" id="KW-1015">Disulfide bond</keyword>
<feature type="domain" description="Peptidase S1" evidence="7">
    <location>
        <begin position="42"/>
        <end position="280"/>
    </location>
</feature>
<dbReference type="GO" id="GO:0006508">
    <property type="term" value="P:proteolysis"/>
    <property type="evidence" value="ECO:0007669"/>
    <property type="project" value="UniProtKB-KW"/>
</dbReference>
<dbReference type="EMBL" id="GEBQ01016469">
    <property type="protein sequence ID" value="JAT23508.1"/>
    <property type="molecule type" value="Transcribed_RNA"/>
</dbReference>
<feature type="chain" id="PRO_5008587439" description="Peptidase S1 domain-containing protein" evidence="6">
    <location>
        <begin position="22"/>
        <end position="286"/>
    </location>
</feature>
<protein>
    <recommendedName>
        <fullName evidence="7">Peptidase S1 domain-containing protein</fullName>
    </recommendedName>
</protein>
<name>A0A1B6LIP5_9HEMI</name>
<dbReference type="InterPro" id="IPR043504">
    <property type="entry name" value="Peptidase_S1_PA_chymotrypsin"/>
</dbReference>
<evidence type="ECO:0000256" key="1">
    <source>
        <dbReference type="ARBA" id="ARBA00022670"/>
    </source>
</evidence>
<dbReference type="AlphaFoldDB" id="A0A1B6LIP5"/>
<keyword evidence="6" id="KW-0732">Signal</keyword>
<dbReference type="InterPro" id="IPR050430">
    <property type="entry name" value="Peptidase_S1"/>
</dbReference>
<dbReference type="Gene3D" id="2.40.10.10">
    <property type="entry name" value="Trypsin-like serine proteases"/>
    <property type="match status" value="1"/>
</dbReference>
<dbReference type="PANTHER" id="PTHR24276:SF97">
    <property type="entry name" value="GH13245P2-RELATED"/>
    <property type="match status" value="1"/>
</dbReference>
<reference evidence="8" key="1">
    <citation type="submission" date="2015-11" db="EMBL/GenBank/DDBJ databases">
        <title>De novo transcriptome assembly of four potential Pierce s Disease insect vectors from Arizona vineyards.</title>
        <authorList>
            <person name="Tassone E.E."/>
        </authorList>
    </citation>
    <scope>NUCLEOTIDE SEQUENCE</scope>
</reference>
<evidence type="ECO:0000256" key="5">
    <source>
        <dbReference type="ARBA" id="ARBA00023157"/>
    </source>
</evidence>
<dbReference type="Pfam" id="PF00089">
    <property type="entry name" value="Trypsin"/>
    <property type="match status" value="1"/>
</dbReference>
<dbReference type="PROSITE" id="PS51257">
    <property type="entry name" value="PROKAR_LIPOPROTEIN"/>
    <property type="match status" value="1"/>
</dbReference>
<dbReference type="PANTHER" id="PTHR24276">
    <property type="entry name" value="POLYSERASE-RELATED"/>
    <property type="match status" value="1"/>
</dbReference>
<evidence type="ECO:0000256" key="4">
    <source>
        <dbReference type="ARBA" id="ARBA00023145"/>
    </source>
</evidence>
<dbReference type="InterPro" id="IPR001254">
    <property type="entry name" value="Trypsin_dom"/>
</dbReference>
<feature type="signal peptide" evidence="6">
    <location>
        <begin position="1"/>
        <end position="21"/>
    </location>
</feature>
<proteinExistence type="predicted"/>
<evidence type="ECO:0000313" key="8">
    <source>
        <dbReference type="EMBL" id="JAT23508.1"/>
    </source>
</evidence>
<accession>A0A1B6LIP5</accession>
<keyword evidence="3" id="KW-0720">Serine protease</keyword>
<dbReference type="PROSITE" id="PS50240">
    <property type="entry name" value="TRYPSIN_DOM"/>
    <property type="match status" value="1"/>
</dbReference>
<dbReference type="InterPro" id="IPR009003">
    <property type="entry name" value="Peptidase_S1_PA"/>
</dbReference>
<evidence type="ECO:0000259" key="7">
    <source>
        <dbReference type="PROSITE" id="PS50240"/>
    </source>
</evidence>
<sequence length="286" mass="31735">MLRTIMLTLFITFAIVTAACADKGSLLRGPRPNVGDRKRLGIFDGNKTNIAKYPYLVSMVYEETVFNCPGVIVSEKWVVTTGTCGAIMGHDYQVIAGSQDSFHGQMYTVENVVIHPNATWFDYCYACIQIRGKFKWSKKVQPVKLPRSLPKVNTKMTVLGWGGDPTGFGGTQELETEGPQDPLSQVLRQGMMRWISMEECKKIYAPPTYNISWNDRMACAYNKGKVTICDGDGGDPFVHNGVLYGAYLTMAMDDFCTEDALPAILANFVPGTSWIREVTGAKYADE</sequence>
<evidence type="ECO:0000256" key="6">
    <source>
        <dbReference type="SAM" id="SignalP"/>
    </source>
</evidence>
<organism evidence="8">
    <name type="scientific">Graphocephala atropunctata</name>
    <dbReference type="NCBI Taxonomy" id="36148"/>
    <lineage>
        <taxon>Eukaryota</taxon>
        <taxon>Metazoa</taxon>
        <taxon>Ecdysozoa</taxon>
        <taxon>Arthropoda</taxon>
        <taxon>Hexapoda</taxon>
        <taxon>Insecta</taxon>
        <taxon>Pterygota</taxon>
        <taxon>Neoptera</taxon>
        <taxon>Paraneoptera</taxon>
        <taxon>Hemiptera</taxon>
        <taxon>Auchenorrhyncha</taxon>
        <taxon>Membracoidea</taxon>
        <taxon>Cicadellidae</taxon>
        <taxon>Cicadellinae</taxon>
        <taxon>Cicadellini</taxon>
        <taxon>Graphocephala</taxon>
    </lineage>
</organism>
<keyword evidence="1" id="KW-0645">Protease</keyword>
<evidence type="ECO:0000256" key="3">
    <source>
        <dbReference type="ARBA" id="ARBA00022825"/>
    </source>
</evidence>
<gene>
    <name evidence="8" type="ORF">g.24393</name>
</gene>
<keyword evidence="2" id="KW-0378">Hydrolase</keyword>
<evidence type="ECO:0000256" key="2">
    <source>
        <dbReference type="ARBA" id="ARBA00022801"/>
    </source>
</evidence>